<evidence type="ECO:0000313" key="10">
    <source>
        <dbReference type="Proteomes" id="UP000078410"/>
    </source>
</evidence>
<feature type="transmembrane region" description="Helical" evidence="5">
    <location>
        <begin position="125"/>
        <end position="144"/>
    </location>
</feature>
<dbReference type="GO" id="GO:0016874">
    <property type="term" value="F:ligase activity"/>
    <property type="evidence" value="ECO:0007669"/>
    <property type="project" value="UniProtKB-KW"/>
</dbReference>
<keyword evidence="2 5" id="KW-0812">Transmembrane</keyword>
<dbReference type="Pfam" id="PF11846">
    <property type="entry name" value="Wzy_C_2"/>
    <property type="match status" value="1"/>
</dbReference>
<dbReference type="Proteomes" id="UP000078410">
    <property type="component" value="Unassembled WGS sequence"/>
</dbReference>
<proteinExistence type="predicted"/>
<dbReference type="OrthoDB" id="5596698at2"/>
<feature type="transmembrane region" description="Helical" evidence="5">
    <location>
        <begin position="193"/>
        <end position="210"/>
    </location>
</feature>
<sequence>MLTNKRLTYSVVFLISCYFMILMHIYAPNMGGLGLKLPGNILCWGIISLVIFIAGISLFSLPAHALPQSLKLFILGGILLSLPAFYTSQVVLSTALIRLAGLWGGIALFWVLIQLRFSSQQRKFLLLSVLVGALIEWGITLWQLKTHSYDNWMEFVPGTRPYGIFQQINVLASFLATGYAIALWFCLNTANRLLTNFCRIAVVMLPTMLVILQSRVGYLGCAAVFVLLCVVYRHQPRKILLLLALSLCGVAIGELLKNSHWLAPLVAIVDKEGSNSERIYIMKSAIEMIRQRPIMGWGYGHFEYVVARVSPQLLHHTFPYPIPHAHNEFLFGWAEGGIAAAAGMLAIAAGYLTLIKGNNRYALPLWALSLPIALHTMTEYPLYQSAAHWLTLILLCRLCISEQPAELPQKKTYKVVAAAVVSISFCAVVFFASGFKTHQVLTEFERTGMKNSAPVAQLINPWVQWERYNYDRHVAMLLQFNQTHDAALLDNFYRWGSEYVGQHNDLNVYRSLISIARHQHNDADEQKLREQLAIIKPGSN</sequence>
<feature type="transmembrane region" description="Helical" evidence="5">
    <location>
        <begin position="330"/>
        <end position="354"/>
    </location>
</feature>
<keyword evidence="3 5" id="KW-1133">Transmembrane helix</keyword>
<keyword evidence="4 5" id="KW-0472">Membrane</keyword>
<comment type="caution">
    <text evidence="9">The sequence shown here is derived from an EMBL/GenBank/DDBJ whole genome shotgun (WGS) entry which is preliminary data.</text>
</comment>
<evidence type="ECO:0000313" key="9">
    <source>
        <dbReference type="EMBL" id="OAT31265.1"/>
    </source>
</evidence>
<feature type="transmembrane region" description="Helical" evidence="5">
    <location>
        <begin position="164"/>
        <end position="186"/>
    </location>
</feature>
<dbReference type="GO" id="GO:0016020">
    <property type="term" value="C:membrane"/>
    <property type="evidence" value="ECO:0007669"/>
    <property type="project" value="UniProtKB-SubCell"/>
</dbReference>
<evidence type="ECO:0000256" key="3">
    <source>
        <dbReference type="ARBA" id="ARBA00022989"/>
    </source>
</evidence>
<evidence type="ECO:0000256" key="2">
    <source>
        <dbReference type="ARBA" id="ARBA00022692"/>
    </source>
</evidence>
<accession>A0A1B7INM4</accession>
<evidence type="ECO:0000259" key="7">
    <source>
        <dbReference type="Pfam" id="PF11846"/>
    </source>
</evidence>
<dbReference type="PROSITE" id="PS51257">
    <property type="entry name" value="PROKAR_LIPOPROTEIN"/>
    <property type="match status" value="1"/>
</dbReference>
<dbReference type="EMBL" id="LXER01000020">
    <property type="protein sequence ID" value="OAT31265.1"/>
    <property type="molecule type" value="Genomic_DNA"/>
</dbReference>
<evidence type="ECO:0000256" key="5">
    <source>
        <dbReference type="SAM" id="Phobius"/>
    </source>
</evidence>
<evidence type="ECO:0000259" key="6">
    <source>
        <dbReference type="Pfam" id="PF04932"/>
    </source>
</evidence>
<dbReference type="InterPro" id="IPR021797">
    <property type="entry name" value="Wzy_C_2"/>
</dbReference>
<keyword evidence="10" id="KW-1185">Reference proteome</keyword>
<feature type="transmembrane region" description="Helical" evidence="5">
    <location>
        <begin position="239"/>
        <end position="256"/>
    </location>
</feature>
<feature type="transmembrane region" description="Helical" evidence="5">
    <location>
        <begin position="39"/>
        <end position="60"/>
    </location>
</feature>
<feature type="domain" description="Virulence factor membrane-bound polymerase C-terminal" evidence="7">
    <location>
        <begin position="365"/>
        <end position="522"/>
    </location>
</feature>
<feature type="transmembrane region" description="Helical" evidence="5">
    <location>
        <begin position="72"/>
        <end position="89"/>
    </location>
</feature>
<protein>
    <submittedName>
        <fullName evidence="9">Lipid A core-O-antigen ligase</fullName>
    </submittedName>
</protein>
<dbReference type="InterPro" id="IPR007016">
    <property type="entry name" value="O-antigen_ligase-rel_domated"/>
</dbReference>
<evidence type="ECO:0000259" key="8">
    <source>
        <dbReference type="Pfam" id="PF15864"/>
    </source>
</evidence>
<organism evidence="9 10">
    <name type="scientific">Buttiauxella brennerae ATCC 51605</name>
    <dbReference type="NCBI Taxonomy" id="1354251"/>
    <lineage>
        <taxon>Bacteria</taxon>
        <taxon>Pseudomonadati</taxon>
        <taxon>Pseudomonadota</taxon>
        <taxon>Gammaproteobacteria</taxon>
        <taxon>Enterobacterales</taxon>
        <taxon>Enterobacteriaceae</taxon>
        <taxon>Buttiauxella</taxon>
    </lineage>
</organism>
<feature type="transmembrane region" description="Helical" evidence="5">
    <location>
        <begin position="216"/>
        <end position="232"/>
    </location>
</feature>
<feature type="domain" description="Protein glycosylation ligase" evidence="8">
    <location>
        <begin position="161"/>
        <end position="184"/>
    </location>
</feature>
<evidence type="ECO:0000256" key="1">
    <source>
        <dbReference type="ARBA" id="ARBA00004141"/>
    </source>
</evidence>
<dbReference type="PATRIC" id="fig|1354251.4.peg.2677"/>
<dbReference type="Pfam" id="PF15864">
    <property type="entry name" value="PglL_A"/>
    <property type="match status" value="1"/>
</dbReference>
<feature type="transmembrane region" description="Helical" evidence="5">
    <location>
        <begin position="7"/>
        <end position="27"/>
    </location>
</feature>
<feature type="transmembrane region" description="Helical" evidence="5">
    <location>
        <begin position="95"/>
        <end position="113"/>
    </location>
</feature>
<feature type="transmembrane region" description="Helical" evidence="5">
    <location>
        <begin position="412"/>
        <end position="435"/>
    </location>
</feature>
<name>A0A1B7INM4_9ENTR</name>
<evidence type="ECO:0000256" key="4">
    <source>
        <dbReference type="ARBA" id="ARBA00023136"/>
    </source>
</evidence>
<dbReference type="InterPro" id="IPR031726">
    <property type="entry name" value="PglL_A"/>
</dbReference>
<dbReference type="PANTHER" id="PTHR37422:SF21">
    <property type="entry name" value="EXOQ-LIKE PROTEIN"/>
    <property type="match status" value="1"/>
</dbReference>
<feature type="domain" description="O-antigen ligase-related" evidence="6">
    <location>
        <begin position="201"/>
        <end position="343"/>
    </location>
</feature>
<keyword evidence="9" id="KW-0436">Ligase</keyword>
<comment type="subcellular location">
    <subcellularLocation>
        <location evidence="1">Membrane</location>
        <topology evidence="1">Multi-pass membrane protein</topology>
    </subcellularLocation>
</comment>
<gene>
    <name evidence="9" type="ORF">M975_2596</name>
</gene>
<dbReference type="InterPro" id="IPR051533">
    <property type="entry name" value="WaaL-like"/>
</dbReference>
<dbReference type="PANTHER" id="PTHR37422">
    <property type="entry name" value="TEICHURONIC ACID BIOSYNTHESIS PROTEIN TUAE"/>
    <property type="match status" value="1"/>
</dbReference>
<dbReference type="AlphaFoldDB" id="A0A1B7INM4"/>
<reference evidence="9 10" key="1">
    <citation type="submission" date="2016-04" db="EMBL/GenBank/DDBJ databases">
        <title>ATOL: Assembling a taxonomically balanced genome-scale reconstruction of the evolutionary history of the Enterobacteriaceae.</title>
        <authorList>
            <person name="Plunkett G.III."/>
            <person name="Neeno-Eckwall E.C."/>
            <person name="Glasner J.D."/>
            <person name="Perna N.T."/>
        </authorList>
    </citation>
    <scope>NUCLEOTIDE SEQUENCE [LARGE SCALE GENOMIC DNA]</scope>
    <source>
        <strain evidence="9 10">ATCC 51605</strain>
    </source>
</reference>
<dbReference type="Pfam" id="PF04932">
    <property type="entry name" value="Wzy_C"/>
    <property type="match status" value="1"/>
</dbReference>